<feature type="domain" description="Cytochrome oxidase subunit II transmembrane region profile" evidence="3">
    <location>
        <begin position="1"/>
        <end position="38"/>
    </location>
</feature>
<comment type="caution">
    <text evidence="4">The sequence shown here is derived from an EMBL/GenBank/DDBJ whole genome shotgun (WGS) entry which is preliminary data.</text>
</comment>
<comment type="subcellular location">
    <subcellularLocation>
        <location evidence="1">Membrane</location>
        <topology evidence="1">Multi-pass membrane protein</topology>
    </subcellularLocation>
    <subcellularLocation>
        <location evidence="2">Membrane</location>
        <topology evidence="2">Single-pass membrane protein</topology>
    </subcellularLocation>
</comment>
<dbReference type="Proteomes" id="UP000014012">
    <property type="component" value="Unassembled WGS sequence"/>
</dbReference>
<dbReference type="EMBL" id="AQQO01000358">
    <property type="protein sequence ID" value="EON87788.1"/>
    <property type="molecule type" value="Genomic_DNA"/>
</dbReference>
<dbReference type="RefSeq" id="WP_010864445.1">
    <property type="nucleotide sequence ID" value="NZ_KB944511.1"/>
</dbReference>
<dbReference type="GO" id="GO:0022900">
    <property type="term" value="P:electron transport chain"/>
    <property type="evidence" value="ECO:0007669"/>
    <property type="project" value="InterPro"/>
</dbReference>
<evidence type="ECO:0000256" key="1">
    <source>
        <dbReference type="ARBA" id="ARBA00004141"/>
    </source>
</evidence>
<protein>
    <submittedName>
        <fullName evidence="4">Type II secretory pathway, pseudopilin</fullName>
    </submittedName>
</protein>
<dbReference type="GO" id="GO:0016020">
    <property type="term" value="C:membrane"/>
    <property type="evidence" value="ECO:0007669"/>
    <property type="project" value="UniProtKB-SubCell"/>
</dbReference>
<dbReference type="Gene3D" id="3.30.700.10">
    <property type="entry name" value="Glycoprotein, Type 4 Pilin"/>
    <property type="match status" value="1"/>
</dbReference>
<dbReference type="InterPro" id="IPR011759">
    <property type="entry name" value="Cyt_c_oxidase_su2_TM_dom"/>
</dbReference>
<dbReference type="PROSITE" id="PS50999">
    <property type="entry name" value="COX2_TM"/>
    <property type="match status" value="1"/>
</dbReference>
<dbReference type="InterPro" id="IPR012902">
    <property type="entry name" value="N_methyl_site"/>
</dbReference>
<dbReference type="NCBIfam" id="TIGR02532">
    <property type="entry name" value="IV_pilin_GFxxxE"/>
    <property type="match status" value="1"/>
</dbReference>
<proteinExistence type="predicted"/>
<dbReference type="Pfam" id="PF07963">
    <property type="entry name" value="N_methyl"/>
    <property type="match status" value="1"/>
</dbReference>
<evidence type="ECO:0000259" key="3">
    <source>
        <dbReference type="PROSITE" id="PS50999"/>
    </source>
</evidence>
<keyword evidence="5" id="KW-1185">Reference proteome</keyword>
<evidence type="ECO:0000313" key="5">
    <source>
        <dbReference type="Proteomes" id="UP000014012"/>
    </source>
</evidence>
<dbReference type="PROSITE" id="PS00409">
    <property type="entry name" value="PROKAR_NTER_METHYL"/>
    <property type="match status" value="1"/>
</dbReference>
<dbReference type="AlphaFoldDB" id="R8ANA2"/>
<organism evidence="4 5">
    <name type="scientific">Plesiomonas shigelloides 302-73</name>
    <dbReference type="NCBI Taxonomy" id="1315976"/>
    <lineage>
        <taxon>Bacteria</taxon>
        <taxon>Pseudomonadati</taxon>
        <taxon>Pseudomonadota</taxon>
        <taxon>Gammaproteobacteria</taxon>
        <taxon>Enterobacterales</taxon>
        <taxon>Enterobacteriaceae</taxon>
        <taxon>Plesiomonas</taxon>
    </lineage>
</organism>
<accession>R8ANA2</accession>
<gene>
    <name evidence="4" type="ORF">PLESHI_14221</name>
</gene>
<dbReference type="SUPFAM" id="SSF54523">
    <property type="entry name" value="Pili subunits"/>
    <property type="match status" value="1"/>
</dbReference>
<evidence type="ECO:0000256" key="2">
    <source>
        <dbReference type="ARBA" id="ARBA00004167"/>
    </source>
</evidence>
<dbReference type="HOGENOM" id="CLU_1509274_0_0_6"/>
<name>R8ANA2_PLESH</name>
<evidence type="ECO:0000313" key="4">
    <source>
        <dbReference type="EMBL" id="EON87788.1"/>
    </source>
</evidence>
<dbReference type="InterPro" id="IPR045584">
    <property type="entry name" value="Pilin-like"/>
</dbReference>
<reference evidence="4 5" key="1">
    <citation type="journal article" date="2013" name="Genome Announc.">
        <title>Genome Sequence of Plesiomonas shigelloides Strain 302-73 (Serotype O1).</title>
        <authorList>
            <person name="Pique N."/>
            <person name="Aquilini E."/>
            <person name="Alioto T."/>
            <person name="Minana-Galbis D."/>
            <person name="Tomas J.M."/>
        </authorList>
    </citation>
    <scope>NUCLEOTIDE SEQUENCE [LARGE SCALE GENOMIC DNA]</scope>
    <source>
        <strain evidence="4 5">302-73</strain>
    </source>
</reference>
<sequence length="178" mass="19044">MQKGMTLVELLVAIVVAVILISVALPSYQLMKTNQEIESNSKLIYSYLQRVKHFADNSNGVVKVYAISDLSGYCFVADYQAQSTNVTKCESPSGLPILKHKPSKIIKISVNGVSLPASNYVLQFTFNGVRGLADASNVIVDAPSISSASARKIFISSVARLRECGLTTPDNAGGQVCG</sequence>